<keyword evidence="2" id="KW-0472">Membrane</keyword>
<keyword evidence="2" id="KW-1133">Transmembrane helix</keyword>
<feature type="transmembrane region" description="Helical" evidence="2">
    <location>
        <begin position="25"/>
        <end position="51"/>
    </location>
</feature>
<dbReference type="Proteomes" id="UP000517916">
    <property type="component" value="Unassembled WGS sequence"/>
</dbReference>
<accession>A0ABR6BT51</accession>
<feature type="compositionally biased region" description="Gly residues" evidence="1">
    <location>
        <begin position="109"/>
        <end position="127"/>
    </location>
</feature>
<evidence type="ECO:0000313" key="3">
    <source>
        <dbReference type="EMBL" id="MBA8930076.1"/>
    </source>
</evidence>
<reference evidence="3 4" key="1">
    <citation type="submission" date="2020-08" db="EMBL/GenBank/DDBJ databases">
        <title>Genomic Encyclopedia of Archaeal and Bacterial Type Strains, Phase II (KMG-II): from individual species to whole genera.</title>
        <authorList>
            <person name="Goeker M."/>
        </authorList>
    </citation>
    <scope>NUCLEOTIDE SEQUENCE [LARGE SCALE GENOMIC DNA]</scope>
    <source>
        <strain evidence="3 4">DSM 43850</strain>
    </source>
</reference>
<evidence type="ECO:0000256" key="1">
    <source>
        <dbReference type="SAM" id="MobiDB-lite"/>
    </source>
</evidence>
<feature type="compositionally biased region" description="Low complexity" evidence="1">
    <location>
        <begin position="84"/>
        <end position="100"/>
    </location>
</feature>
<protein>
    <submittedName>
        <fullName evidence="3">Na+-transporting methylmalonyl-CoA/oxaloacetate decarboxylase gamma subunit</fullName>
    </submittedName>
</protein>
<evidence type="ECO:0000313" key="4">
    <source>
        <dbReference type="Proteomes" id="UP000517916"/>
    </source>
</evidence>
<evidence type="ECO:0000256" key="2">
    <source>
        <dbReference type="SAM" id="Phobius"/>
    </source>
</evidence>
<comment type="caution">
    <text evidence="3">The sequence shown here is derived from an EMBL/GenBank/DDBJ whole genome shotgun (WGS) entry which is preliminary data.</text>
</comment>
<proteinExistence type="predicted"/>
<gene>
    <name evidence="3" type="ORF">BC739_007309</name>
</gene>
<feature type="region of interest" description="Disordered" evidence="1">
    <location>
        <begin position="84"/>
        <end position="127"/>
    </location>
</feature>
<name>A0ABR6BT51_9PSEU</name>
<sequence length="127" mass="12560">MPGSPFTPNSGLSAVRGTGCGPLGVLLAGGFVVVRGVLVVVRVVVVVVVVLRLVGYVLVVEVGEPAPPEEEFWLDLVNASTPTVAIPSSATPTSTTARTGPAEDRRGGGRPGPEYGGGITGIGGGAG</sequence>
<keyword evidence="4" id="KW-1185">Reference proteome</keyword>
<keyword evidence="2" id="KW-0812">Transmembrane</keyword>
<dbReference type="RefSeq" id="WP_052360430.1">
    <property type="nucleotide sequence ID" value="NZ_BAAABQ010000014.1"/>
</dbReference>
<organism evidence="3 4">
    <name type="scientific">Kutzneria viridogrisea</name>
    <dbReference type="NCBI Taxonomy" id="47990"/>
    <lineage>
        <taxon>Bacteria</taxon>
        <taxon>Bacillati</taxon>
        <taxon>Actinomycetota</taxon>
        <taxon>Actinomycetes</taxon>
        <taxon>Pseudonocardiales</taxon>
        <taxon>Pseudonocardiaceae</taxon>
        <taxon>Kutzneria</taxon>
    </lineage>
</organism>
<dbReference type="EMBL" id="JACJID010000006">
    <property type="protein sequence ID" value="MBA8930076.1"/>
    <property type="molecule type" value="Genomic_DNA"/>
</dbReference>